<reference evidence="2 3" key="1">
    <citation type="journal article" date="2023" name="G3 (Bethesda)">
        <title>A chromosome-level genome assembly of Zasmidium syzygii isolated from banana leaves.</title>
        <authorList>
            <person name="van Westerhoven A.C."/>
            <person name="Mehrabi R."/>
            <person name="Talebi R."/>
            <person name="Steentjes M.B.F."/>
            <person name="Corcolon B."/>
            <person name="Chong P.A."/>
            <person name="Kema G.H.J."/>
            <person name="Seidl M.F."/>
        </authorList>
    </citation>
    <scope>NUCLEOTIDE SEQUENCE [LARGE SCALE GENOMIC DNA]</scope>
    <source>
        <strain evidence="2 3">P124</strain>
    </source>
</reference>
<evidence type="ECO:0008006" key="4">
    <source>
        <dbReference type="Google" id="ProtNLM"/>
    </source>
</evidence>
<proteinExistence type="predicted"/>
<comment type="caution">
    <text evidence="2">The sequence shown here is derived from an EMBL/GenBank/DDBJ whole genome shotgun (WGS) entry which is preliminary data.</text>
</comment>
<organism evidence="2 3">
    <name type="scientific">Zasmidium cellare</name>
    <name type="common">Wine cellar mold</name>
    <name type="synonym">Racodium cellare</name>
    <dbReference type="NCBI Taxonomy" id="395010"/>
    <lineage>
        <taxon>Eukaryota</taxon>
        <taxon>Fungi</taxon>
        <taxon>Dikarya</taxon>
        <taxon>Ascomycota</taxon>
        <taxon>Pezizomycotina</taxon>
        <taxon>Dothideomycetes</taxon>
        <taxon>Dothideomycetidae</taxon>
        <taxon>Mycosphaerellales</taxon>
        <taxon>Mycosphaerellaceae</taxon>
        <taxon>Zasmidium</taxon>
    </lineage>
</organism>
<evidence type="ECO:0000313" key="3">
    <source>
        <dbReference type="Proteomes" id="UP001305779"/>
    </source>
</evidence>
<accession>A0ABR0EGL0</accession>
<gene>
    <name evidence="2" type="ORF">PRZ48_008532</name>
</gene>
<dbReference type="EMBL" id="JAXOVC010000006">
    <property type="protein sequence ID" value="KAK4500343.1"/>
    <property type="molecule type" value="Genomic_DNA"/>
</dbReference>
<dbReference type="Proteomes" id="UP001305779">
    <property type="component" value="Unassembled WGS sequence"/>
</dbReference>
<name>A0ABR0EGL0_ZASCE</name>
<feature type="chain" id="PRO_5047206562" description="DUF4185 domain-containing protein" evidence="1">
    <location>
        <begin position="18"/>
        <end position="359"/>
    </location>
</feature>
<keyword evidence="1" id="KW-0732">Signal</keyword>
<sequence>MNSLIALTAALVPLTQGVSVSSVQFLGNLVPSPDDNTVRDLGFVGSIGGKNILTFGDTNVCSNASTFTNCGVPVAANSAGRIQSPTTFRDTPDQNNPQMFCKYFSDEDPGNRITNIIATSGTDGVLYFLPILRNLNAPDSVYAIGAGVAHITFTVDGSGTPVWDGSKEPHYGDKSAFISNDLKYIYALGGCNATVAGGSYVFVSRVPLANATSLSAHQYWNGQAWTSTRINANSAAALKETSGSLITADNQGQIAWNKYLNKYIWLQQGVSIRTADNAQGPWTPAQSLFSTGSYAPCSGYTYSPTYDTLWYSGDQTFVTHVTCINGPIQSFKEPDVFAAFKTTMYVVRSKVLMRFLQKS</sequence>
<keyword evidence="3" id="KW-1185">Reference proteome</keyword>
<protein>
    <recommendedName>
        <fullName evidence="4">DUF4185 domain-containing protein</fullName>
    </recommendedName>
</protein>
<feature type="signal peptide" evidence="1">
    <location>
        <begin position="1"/>
        <end position="17"/>
    </location>
</feature>
<evidence type="ECO:0000313" key="2">
    <source>
        <dbReference type="EMBL" id="KAK4500343.1"/>
    </source>
</evidence>
<evidence type="ECO:0000256" key="1">
    <source>
        <dbReference type="SAM" id="SignalP"/>
    </source>
</evidence>